<protein>
    <submittedName>
        <fullName evidence="2">Uncharacterized protein</fullName>
    </submittedName>
</protein>
<evidence type="ECO:0000313" key="2">
    <source>
        <dbReference type="WBParaSite" id="ACRNAN_scaffold3381.g20902.t1"/>
    </source>
</evidence>
<dbReference type="WBParaSite" id="ACRNAN_scaffold3381.g20902.t1">
    <property type="protein sequence ID" value="ACRNAN_scaffold3381.g20902.t1"/>
    <property type="gene ID" value="ACRNAN_scaffold3381.g20902"/>
</dbReference>
<accession>A0A914DR19</accession>
<evidence type="ECO:0000313" key="1">
    <source>
        <dbReference type="Proteomes" id="UP000887540"/>
    </source>
</evidence>
<dbReference type="Proteomes" id="UP000887540">
    <property type="component" value="Unplaced"/>
</dbReference>
<organism evidence="1 2">
    <name type="scientific">Acrobeloides nanus</name>
    <dbReference type="NCBI Taxonomy" id="290746"/>
    <lineage>
        <taxon>Eukaryota</taxon>
        <taxon>Metazoa</taxon>
        <taxon>Ecdysozoa</taxon>
        <taxon>Nematoda</taxon>
        <taxon>Chromadorea</taxon>
        <taxon>Rhabditida</taxon>
        <taxon>Tylenchina</taxon>
        <taxon>Cephalobomorpha</taxon>
        <taxon>Cephaloboidea</taxon>
        <taxon>Cephalobidae</taxon>
        <taxon>Acrobeloides</taxon>
    </lineage>
</organism>
<proteinExistence type="predicted"/>
<reference evidence="2" key="1">
    <citation type="submission" date="2022-11" db="UniProtKB">
        <authorList>
            <consortium name="WormBaseParasite"/>
        </authorList>
    </citation>
    <scope>IDENTIFICATION</scope>
</reference>
<name>A0A914DR19_9BILA</name>
<dbReference type="AlphaFoldDB" id="A0A914DR19"/>
<sequence>MESIASTSKTPDFLTSHMDQLLKIRDEITQNCGAETALAYIDLVLKWLQEDIDQDGFDKKGQELIPDHLHSEFFAVISEIFKIDLEKQRKFSKAAVLKKRKLAQDGKFEADPKVAQKRKKEQISQGLDMAPQNLVLMSHYRSNLLHPDIIHAKASLYAWKNGLDRIDEEASALVLMSHYRSNLLHPDIIHAKASLYAWKNGLDRIDEEASALVYQEIRTMLSGLFESTLRVTRPHLVTDYGFLHSFGQRKMN</sequence>
<keyword evidence="1" id="KW-1185">Reference proteome</keyword>